<dbReference type="AlphaFoldDB" id="A0A1W2D533"/>
<reference evidence="2 3" key="1">
    <citation type="submission" date="2017-04" db="EMBL/GenBank/DDBJ databases">
        <authorList>
            <person name="Afonso C.L."/>
            <person name="Miller P.J."/>
            <person name="Scott M.A."/>
            <person name="Spackman E."/>
            <person name="Goraichik I."/>
            <person name="Dimitrov K.M."/>
            <person name="Suarez D.L."/>
            <person name="Swayne D.E."/>
        </authorList>
    </citation>
    <scope>NUCLEOTIDE SEQUENCE [LARGE SCALE GENOMIC DNA]</scope>
    <source>
        <strain evidence="2 3">CGMCC 1.10972</strain>
    </source>
</reference>
<name>A0A1W2D533_9HYPH</name>
<keyword evidence="3" id="KW-1185">Reference proteome</keyword>
<accession>A0A1W2D533</accession>
<dbReference type="STRING" id="937218.SAMN06297251_112116"/>
<dbReference type="Pfam" id="PF04940">
    <property type="entry name" value="BLUF"/>
    <property type="match status" value="1"/>
</dbReference>
<organism evidence="2 3">
    <name type="scientific">Fulvimarina manganoxydans</name>
    <dbReference type="NCBI Taxonomy" id="937218"/>
    <lineage>
        <taxon>Bacteria</taxon>
        <taxon>Pseudomonadati</taxon>
        <taxon>Pseudomonadota</taxon>
        <taxon>Alphaproteobacteria</taxon>
        <taxon>Hyphomicrobiales</taxon>
        <taxon>Aurantimonadaceae</taxon>
        <taxon>Fulvimarina</taxon>
    </lineage>
</organism>
<dbReference type="InterPro" id="IPR036046">
    <property type="entry name" value="Acylphosphatase-like_dom_sf"/>
</dbReference>
<protein>
    <submittedName>
        <fullName evidence="2">Sensors of blue-light using FAD</fullName>
    </submittedName>
</protein>
<dbReference type="Gene3D" id="3.30.70.100">
    <property type="match status" value="1"/>
</dbReference>
<feature type="domain" description="BLUF" evidence="1">
    <location>
        <begin position="1"/>
        <end position="96"/>
    </location>
</feature>
<evidence type="ECO:0000259" key="1">
    <source>
        <dbReference type="PROSITE" id="PS50925"/>
    </source>
</evidence>
<dbReference type="SUPFAM" id="SSF54975">
    <property type="entry name" value="Acylphosphatase/BLUF domain-like"/>
    <property type="match status" value="1"/>
</dbReference>
<sequence length="140" mass="15897">MHRLIYTSVADIERDGASLHEETRKIVAISATKNKERELTGVLLLVNGTFIQVLEGKRENIEDAFETICCDLRHKQIKVIELEPAKGRLFANWDMAFVGSTNEPTQLHVNRDLQHIAVTIDARPAQALRQILQLVHLPHD</sequence>
<proteinExistence type="predicted"/>
<dbReference type="GO" id="GO:0071949">
    <property type="term" value="F:FAD binding"/>
    <property type="evidence" value="ECO:0007669"/>
    <property type="project" value="InterPro"/>
</dbReference>
<gene>
    <name evidence="2" type="ORF">SAMN06297251_112116</name>
</gene>
<evidence type="ECO:0000313" key="2">
    <source>
        <dbReference type="EMBL" id="SMC92192.1"/>
    </source>
</evidence>
<dbReference type="EMBL" id="FWXR01000012">
    <property type="protein sequence ID" value="SMC92192.1"/>
    <property type="molecule type" value="Genomic_DNA"/>
</dbReference>
<dbReference type="Proteomes" id="UP000192656">
    <property type="component" value="Unassembled WGS sequence"/>
</dbReference>
<evidence type="ECO:0000313" key="3">
    <source>
        <dbReference type="Proteomes" id="UP000192656"/>
    </source>
</evidence>
<dbReference type="GO" id="GO:0009882">
    <property type="term" value="F:blue light photoreceptor activity"/>
    <property type="evidence" value="ECO:0007669"/>
    <property type="project" value="InterPro"/>
</dbReference>
<dbReference type="OrthoDB" id="196105at2"/>
<dbReference type="PROSITE" id="PS50925">
    <property type="entry name" value="BLUF"/>
    <property type="match status" value="1"/>
</dbReference>
<dbReference type="InterPro" id="IPR007024">
    <property type="entry name" value="BLUF_domain"/>
</dbReference>
<dbReference type="SMART" id="SM01034">
    <property type="entry name" value="BLUF"/>
    <property type="match status" value="1"/>
</dbReference>
<dbReference type="RefSeq" id="WP_084410759.1">
    <property type="nucleotide sequence ID" value="NZ_FWXR01000012.1"/>
</dbReference>